<dbReference type="InterPro" id="IPR036388">
    <property type="entry name" value="WH-like_DNA-bd_sf"/>
</dbReference>
<dbReference type="Gene3D" id="1.10.10.10">
    <property type="entry name" value="Winged helix-like DNA-binding domain superfamily/Winged helix DNA-binding domain"/>
    <property type="match status" value="1"/>
</dbReference>
<protein>
    <recommendedName>
        <fullName evidence="3">DNA-binding protein</fullName>
    </recommendedName>
</protein>
<dbReference type="EMBL" id="BAAAPK010000001">
    <property type="protein sequence ID" value="GAA1671103.1"/>
    <property type="molecule type" value="Genomic_DNA"/>
</dbReference>
<comment type="caution">
    <text evidence="1">The sequence shown here is derived from an EMBL/GenBank/DDBJ whole genome shotgun (WGS) entry which is preliminary data.</text>
</comment>
<dbReference type="RefSeq" id="WP_344052985.1">
    <property type="nucleotide sequence ID" value="NZ_BAAAPK010000001.1"/>
</dbReference>
<dbReference type="SUPFAM" id="SSF46894">
    <property type="entry name" value="C-terminal effector domain of the bipartite response regulators"/>
    <property type="match status" value="1"/>
</dbReference>
<keyword evidence="2" id="KW-1185">Reference proteome</keyword>
<reference evidence="1 2" key="1">
    <citation type="journal article" date="2019" name="Int. J. Syst. Evol. Microbiol.">
        <title>The Global Catalogue of Microorganisms (GCM) 10K type strain sequencing project: providing services to taxonomists for standard genome sequencing and annotation.</title>
        <authorList>
            <consortium name="The Broad Institute Genomics Platform"/>
            <consortium name="The Broad Institute Genome Sequencing Center for Infectious Disease"/>
            <person name="Wu L."/>
            <person name="Ma J."/>
        </authorList>
    </citation>
    <scope>NUCLEOTIDE SEQUENCE [LARGE SCALE GENOMIC DNA]</scope>
    <source>
        <strain evidence="1 2">JCM 15575</strain>
    </source>
</reference>
<evidence type="ECO:0000313" key="2">
    <source>
        <dbReference type="Proteomes" id="UP001500596"/>
    </source>
</evidence>
<evidence type="ECO:0008006" key="3">
    <source>
        <dbReference type="Google" id="ProtNLM"/>
    </source>
</evidence>
<dbReference type="InterPro" id="IPR016032">
    <property type="entry name" value="Sig_transdc_resp-reg_C-effctor"/>
</dbReference>
<accession>A0ABN2GH66</accession>
<dbReference type="Proteomes" id="UP001500596">
    <property type="component" value="Unassembled WGS sequence"/>
</dbReference>
<proteinExistence type="predicted"/>
<evidence type="ECO:0000313" key="1">
    <source>
        <dbReference type="EMBL" id="GAA1671103.1"/>
    </source>
</evidence>
<sequence>MIVITADQRGSRSSEDLVPAALQQISIIGGDRLPFAPDRNAGDEIQVATEDGRTALEIILHLVRTEEWAVGVGVGGMEEERGTEIRAARGEAFIHARAAVERAKAAPSRFALVGAEPSAAEDAEALIRLLLELRSRRTGPGWEVFDHLAAGESQKDIAARLGISETAVSLRARAAGLRADEAAVPALARVLDRLNGVGRP</sequence>
<gene>
    <name evidence="1" type="ORF">GCM10009807_13990</name>
</gene>
<organism evidence="1 2">
    <name type="scientific">Microbacterium lacus</name>
    <dbReference type="NCBI Taxonomy" id="415217"/>
    <lineage>
        <taxon>Bacteria</taxon>
        <taxon>Bacillati</taxon>
        <taxon>Actinomycetota</taxon>
        <taxon>Actinomycetes</taxon>
        <taxon>Micrococcales</taxon>
        <taxon>Microbacteriaceae</taxon>
        <taxon>Microbacterium</taxon>
    </lineage>
</organism>
<name>A0ABN2GH66_9MICO</name>